<organism evidence="1 2">
    <name type="scientific">Hypothenemus hampei</name>
    <name type="common">Coffee berry borer</name>
    <dbReference type="NCBI Taxonomy" id="57062"/>
    <lineage>
        <taxon>Eukaryota</taxon>
        <taxon>Metazoa</taxon>
        <taxon>Ecdysozoa</taxon>
        <taxon>Arthropoda</taxon>
        <taxon>Hexapoda</taxon>
        <taxon>Insecta</taxon>
        <taxon>Pterygota</taxon>
        <taxon>Neoptera</taxon>
        <taxon>Endopterygota</taxon>
        <taxon>Coleoptera</taxon>
        <taxon>Polyphaga</taxon>
        <taxon>Cucujiformia</taxon>
        <taxon>Curculionidae</taxon>
        <taxon>Scolytinae</taxon>
        <taxon>Hypothenemus</taxon>
    </lineage>
</organism>
<dbReference type="AlphaFoldDB" id="A0ABD1F4T1"/>
<keyword evidence="2" id="KW-1185">Reference proteome</keyword>
<accession>A0ABD1F4T1</accession>
<comment type="caution">
    <text evidence="1">The sequence shown here is derived from an EMBL/GenBank/DDBJ whole genome shotgun (WGS) entry which is preliminary data.</text>
</comment>
<name>A0ABD1F4T1_HYPHA</name>
<gene>
    <name evidence="1" type="ORF">ABEB36_002164</name>
</gene>
<sequence>MQQQNYTKRSKSAIRVVADVVLKKVTKVPTITTATTATATKWVTLYKIHITVNRESRTIIIHSFRLFSRLSTRETFENLVGRERRNTSTSSTACCYHHHHSFVRLTAYLCR</sequence>
<reference evidence="1 2" key="1">
    <citation type="submission" date="2024-05" db="EMBL/GenBank/DDBJ databases">
        <title>Genetic variation in Jamaican populations of the coffee berry borer (Hypothenemus hampei).</title>
        <authorList>
            <person name="Errbii M."/>
            <person name="Myrie A."/>
        </authorList>
    </citation>
    <scope>NUCLEOTIDE SEQUENCE [LARGE SCALE GENOMIC DNA]</scope>
    <source>
        <strain evidence="1">JA-Hopewell-2020-01-JO</strain>
        <tissue evidence="1">Whole body</tissue>
    </source>
</reference>
<evidence type="ECO:0000313" key="2">
    <source>
        <dbReference type="Proteomes" id="UP001566132"/>
    </source>
</evidence>
<dbReference type="EMBL" id="JBDJPC010000002">
    <property type="protein sequence ID" value="KAL1512601.1"/>
    <property type="molecule type" value="Genomic_DNA"/>
</dbReference>
<dbReference type="Proteomes" id="UP001566132">
    <property type="component" value="Unassembled WGS sequence"/>
</dbReference>
<evidence type="ECO:0000313" key="1">
    <source>
        <dbReference type="EMBL" id="KAL1512601.1"/>
    </source>
</evidence>
<proteinExistence type="predicted"/>
<protein>
    <submittedName>
        <fullName evidence="1">Uncharacterized protein</fullName>
    </submittedName>
</protein>